<reference evidence="2 3" key="1">
    <citation type="submission" date="2018-07" db="EMBL/GenBank/DDBJ databases">
        <title>Streptomyces species from bats.</title>
        <authorList>
            <person name="Dunlap C."/>
        </authorList>
    </citation>
    <scope>NUCLEOTIDE SEQUENCE [LARGE SCALE GENOMIC DNA]</scope>
    <source>
        <strain evidence="2 3">AC230</strain>
    </source>
</reference>
<evidence type="ECO:0000256" key="1">
    <source>
        <dbReference type="SAM" id="MobiDB-lite"/>
    </source>
</evidence>
<protein>
    <submittedName>
        <fullName evidence="2">Chemotaxis protein</fullName>
    </submittedName>
</protein>
<dbReference type="OrthoDB" id="3449793at2"/>
<dbReference type="RefSeq" id="WP_114623261.1">
    <property type="nucleotide sequence ID" value="NZ_QQNA01000057.1"/>
</dbReference>
<keyword evidence="3" id="KW-1185">Reference proteome</keyword>
<proteinExistence type="predicted"/>
<dbReference type="AlphaFoldDB" id="A0A370BA07"/>
<dbReference type="Proteomes" id="UP000253741">
    <property type="component" value="Unassembled WGS sequence"/>
</dbReference>
<comment type="caution">
    <text evidence="2">The sequence shown here is derived from an EMBL/GenBank/DDBJ whole genome shotgun (WGS) entry which is preliminary data.</text>
</comment>
<gene>
    <name evidence="2" type="ORF">DVH02_09120</name>
</gene>
<feature type="region of interest" description="Disordered" evidence="1">
    <location>
        <begin position="155"/>
        <end position="183"/>
    </location>
</feature>
<name>A0A370BA07_9ACTN</name>
<evidence type="ECO:0000313" key="3">
    <source>
        <dbReference type="Proteomes" id="UP000253741"/>
    </source>
</evidence>
<dbReference type="EMBL" id="QQNA01000057">
    <property type="protein sequence ID" value="RDG38471.1"/>
    <property type="molecule type" value="Genomic_DNA"/>
</dbReference>
<evidence type="ECO:0000313" key="2">
    <source>
        <dbReference type="EMBL" id="RDG38471.1"/>
    </source>
</evidence>
<dbReference type="Pfam" id="PF18845">
    <property type="entry name" value="baeRF_family3"/>
    <property type="match status" value="1"/>
</dbReference>
<dbReference type="InterPro" id="IPR041289">
    <property type="entry name" value="Bact_RF_family3"/>
</dbReference>
<organism evidence="2 3">
    <name type="scientific">Streptomyces corynorhini</name>
    <dbReference type="NCBI Taxonomy" id="2282652"/>
    <lineage>
        <taxon>Bacteria</taxon>
        <taxon>Bacillati</taxon>
        <taxon>Actinomycetota</taxon>
        <taxon>Actinomycetes</taxon>
        <taxon>Kitasatosporales</taxon>
        <taxon>Streptomycetaceae</taxon>
        <taxon>Streptomyces</taxon>
    </lineage>
</organism>
<accession>A0A370BA07</accession>
<feature type="compositionally biased region" description="Basic and acidic residues" evidence="1">
    <location>
        <begin position="169"/>
        <end position="183"/>
    </location>
</feature>
<sequence length="369" mass="41004">MDSNALTPDVLRELRTPRPYPAVTLTMPTHRRERHKEQDTVRLRNLLTEAGHRLDADPGLDRHTRTAVRQQLDDAVAEVDLRHALDGLLLAADAGEHRIWYLPREVPERVVLADTYLTRNLVAATAQSRPYWVLGVAADRATLWSGSGESLYEHHGDGFPMTPPEESWDVEREERVGDTPSTFRDEETRRFLRSVDEAAGAVLARRPRPLHLVGLAPALALLREAGHATHRAAGRLVKGGLTDGPAPVLLREIGPLVAEHARRELAEVLTRLDEAKGRRTFAAGLDEVWESVREKRARLVALEEHYRRTVRVCDGHLVPVDGQSAASPDVRDDIVDELVEAGLDGGAEVVFLPDDTLAGHDRIAAVLRY</sequence>